<evidence type="ECO:0000256" key="1">
    <source>
        <dbReference type="SAM" id="Phobius"/>
    </source>
</evidence>
<accession>E2NH09</accession>
<dbReference type="EMBL" id="ACCH01000259">
    <property type="protein sequence ID" value="EEF88800.1"/>
    <property type="molecule type" value="Genomic_DNA"/>
</dbReference>
<proteinExistence type="predicted"/>
<dbReference type="Proteomes" id="UP000003711">
    <property type="component" value="Unassembled WGS sequence"/>
</dbReference>
<evidence type="ECO:0000313" key="2">
    <source>
        <dbReference type="EMBL" id="EEF88800.1"/>
    </source>
</evidence>
<feature type="transmembrane region" description="Helical" evidence="1">
    <location>
        <begin position="125"/>
        <end position="147"/>
    </location>
</feature>
<keyword evidence="1" id="KW-0812">Transmembrane</keyword>
<comment type="caution">
    <text evidence="2">The sequence shown here is derived from an EMBL/GenBank/DDBJ whole genome shotgun (WGS) entry which is preliminary data.</text>
</comment>
<keyword evidence="1" id="KW-0472">Membrane</keyword>
<keyword evidence="1" id="KW-1133">Transmembrane helix</keyword>
<dbReference type="AlphaFoldDB" id="E2NH09"/>
<organism evidence="2 3">
    <name type="scientific">Bacteroides cellulosilyticus DSM 14838</name>
    <dbReference type="NCBI Taxonomy" id="537012"/>
    <lineage>
        <taxon>Bacteria</taxon>
        <taxon>Pseudomonadati</taxon>
        <taxon>Bacteroidota</taxon>
        <taxon>Bacteroidia</taxon>
        <taxon>Bacteroidales</taxon>
        <taxon>Bacteroidaceae</taxon>
        <taxon>Bacteroides</taxon>
    </lineage>
</organism>
<name>E2NH09_9BACE</name>
<reference evidence="2 3" key="2">
    <citation type="submission" date="2009-01" db="EMBL/GenBank/DDBJ databases">
        <title>Draft genome sequence of Bacteroides cellulosilyticus (DSM 14838).</title>
        <authorList>
            <person name="Sudarsanam P."/>
            <person name="Ley R."/>
            <person name="Guruge J."/>
            <person name="Turnbaugh P.J."/>
            <person name="Mahowald M."/>
            <person name="Liep D."/>
            <person name="Gordon J."/>
        </authorList>
    </citation>
    <scope>NUCLEOTIDE SEQUENCE [LARGE SCALE GENOMIC DNA]</scope>
    <source>
        <strain evidence="2 3">DSM 14838</strain>
    </source>
</reference>
<feature type="transmembrane region" description="Helical" evidence="1">
    <location>
        <begin position="44"/>
        <end position="62"/>
    </location>
</feature>
<feature type="transmembrane region" description="Helical" evidence="1">
    <location>
        <begin position="69"/>
        <end position="89"/>
    </location>
</feature>
<gene>
    <name evidence="2" type="ORF">BACCELL_03583</name>
</gene>
<dbReference type="HOGENOM" id="CLU_1583221_0_0_10"/>
<protein>
    <submittedName>
        <fullName evidence="2">Uncharacterized protein</fullName>
    </submittedName>
</protein>
<reference evidence="2 3" key="1">
    <citation type="submission" date="2008-12" db="EMBL/GenBank/DDBJ databases">
        <authorList>
            <person name="Fulton L."/>
            <person name="Clifton S."/>
            <person name="Fulton B."/>
            <person name="Xu J."/>
            <person name="Minx P."/>
            <person name="Pepin K.H."/>
            <person name="Johnson M."/>
            <person name="Bhonagiri V."/>
            <person name="Nash W.E."/>
            <person name="Mardis E.R."/>
            <person name="Wilson R.K."/>
        </authorList>
    </citation>
    <scope>NUCLEOTIDE SEQUENCE [LARGE SCALE GENOMIC DNA]</scope>
    <source>
        <strain evidence="2 3">DSM 14838</strain>
    </source>
</reference>
<evidence type="ECO:0000313" key="3">
    <source>
        <dbReference type="Proteomes" id="UP000003711"/>
    </source>
</evidence>
<sequence length="168" mass="18959">MYQHFVSFFGDADKGGGNKGERLGEEEDFPGASVAVVEVDAEQFAVLLQVFYGVSVAAYACGDDARHTVFQFLCFGFVSGQGFQAAVILHDLPEAVAAYRVNKIVDADGVWCFATHAWEFGNQGLPIYCIFHICLCFTVVHWHYCLYTPRRYGKHFFRYFALLYTCLF</sequence>